<dbReference type="PROSITE" id="PS51257">
    <property type="entry name" value="PROKAR_LIPOPROTEIN"/>
    <property type="match status" value="1"/>
</dbReference>
<dbReference type="Proteomes" id="UP001308005">
    <property type="component" value="Unassembled WGS sequence"/>
</dbReference>
<evidence type="ECO:0000313" key="2">
    <source>
        <dbReference type="EMBL" id="MEB4592714.1"/>
    </source>
</evidence>
<name>A0ABU6D2Y5_9GAMM</name>
<evidence type="ECO:0000313" key="3">
    <source>
        <dbReference type="Proteomes" id="UP001308005"/>
    </source>
</evidence>
<proteinExistence type="predicted"/>
<evidence type="ECO:0008006" key="4">
    <source>
        <dbReference type="Google" id="ProtNLM"/>
    </source>
</evidence>
<keyword evidence="3" id="KW-1185">Reference proteome</keyword>
<keyword evidence="1" id="KW-0732">Signal</keyword>
<dbReference type="EMBL" id="JAYMYJ010000142">
    <property type="protein sequence ID" value="MEB4592714.1"/>
    <property type="molecule type" value="Genomic_DNA"/>
</dbReference>
<feature type="chain" id="PRO_5046472857" description="Lipoprotein" evidence="1">
    <location>
        <begin position="25"/>
        <end position="253"/>
    </location>
</feature>
<accession>A0ABU6D2Y5</accession>
<evidence type="ECO:0000256" key="1">
    <source>
        <dbReference type="SAM" id="SignalP"/>
    </source>
</evidence>
<reference evidence="2 3" key="2">
    <citation type="submission" date="2024-01" db="EMBL/GenBank/DDBJ databases">
        <authorList>
            <person name="Xie X."/>
        </authorList>
    </citation>
    <scope>NUCLEOTIDE SEQUENCE [LARGE SCALE GENOMIC DNA]</scope>
    <source>
        <strain evidence="2">SCUT-1</strain>
    </source>
</reference>
<sequence length="253" mass="27649">MREPFLVQGLASLFLLLYFSTACAETDPRLDLKPTGVSVEWYQHKLDLNVTDVKTNLPGITSAMVDSVKGQLNTTDDVKLANVRLDYQLRPYLNVYGSIGKITDDTQVDFSKLGLGVSDLTVDSKGTAYTVGAILVGKYDRLLPSLQLMHSRIDLEGDGDDVQVNALIPAVGVQTGYGIFNTSLVYQSVKATYSGTVSAPFIGEVPVTVDTENKDDLQVMAGWYGQLGKDLYLSTNVGLNGQKQLQLQLNKRF</sequence>
<comment type="caution">
    <text evidence="2">The sequence shown here is derived from an EMBL/GenBank/DDBJ whole genome shotgun (WGS) entry which is preliminary data.</text>
</comment>
<dbReference type="RefSeq" id="WP_324697163.1">
    <property type="nucleotide sequence ID" value="NZ_JAYMYJ010000142.1"/>
</dbReference>
<feature type="signal peptide" evidence="1">
    <location>
        <begin position="1"/>
        <end position="24"/>
    </location>
</feature>
<organism evidence="2 3">
    <name type="scientific">Candidatus Thiothrix phosphatis</name>
    <dbReference type="NCBI Taxonomy" id="3112415"/>
    <lineage>
        <taxon>Bacteria</taxon>
        <taxon>Pseudomonadati</taxon>
        <taxon>Pseudomonadota</taxon>
        <taxon>Gammaproteobacteria</taxon>
        <taxon>Thiotrichales</taxon>
        <taxon>Thiotrichaceae</taxon>
        <taxon>Thiothrix</taxon>
    </lineage>
</organism>
<reference evidence="3" key="1">
    <citation type="submission" date="2023-07" db="EMBL/GenBank/DDBJ databases">
        <title>The carbon used by Thiothrix.</title>
        <authorList>
            <person name="Chen L."/>
        </authorList>
    </citation>
    <scope>NUCLEOTIDE SEQUENCE [LARGE SCALE GENOMIC DNA]</scope>
</reference>
<gene>
    <name evidence="2" type="ORF">VSS37_17150</name>
</gene>
<protein>
    <recommendedName>
        <fullName evidence="4">Lipoprotein</fullName>
    </recommendedName>
</protein>